<keyword evidence="3 11" id="KW-0028">Amino-acid biosynthesis</keyword>
<keyword evidence="2 11" id="KW-0963">Cytoplasm</keyword>
<keyword evidence="7 11" id="KW-0067">ATP-binding</keyword>
<evidence type="ECO:0000256" key="8">
    <source>
        <dbReference type="ARBA" id="ARBA00022842"/>
    </source>
</evidence>
<dbReference type="EC" id="2.7.1.71" evidence="11"/>
<dbReference type="PANTHER" id="PTHR21087">
    <property type="entry name" value="SHIKIMATE KINASE"/>
    <property type="match status" value="1"/>
</dbReference>
<feature type="binding site" evidence="11">
    <location>
        <position position="16"/>
    </location>
    <ligand>
        <name>Mg(2+)</name>
        <dbReference type="ChEBI" id="CHEBI:18420"/>
    </ligand>
</feature>
<dbReference type="CDD" id="cd00464">
    <property type="entry name" value="SK"/>
    <property type="match status" value="1"/>
</dbReference>
<dbReference type="PRINTS" id="PR01100">
    <property type="entry name" value="SHIKIMTKNASE"/>
</dbReference>
<comment type="pathway">
    <text evidence="1 11">Metabolic intermediate biosynthesis; chorismate biosynthesis; chorismate from D-erythrose 4-phosphate and phosphoenolpyruvate: step 5/7.</text>
</comment>
<dbReference type="Gene3D" id="3.40.50.300">
    <property type="entry name" value="P-loop containing nucleotide triphosphate hydrolases"/>
    <property type="match status" value="1"/>
</dbReference>
<dbReference type="HAMAP" id="MF_00109">
    <property type="entry name" value="Shikimate_kinase"/>
    <property type="match status" value="1"/>
</dbReference>
<comment type="catalytic activity">
    <reaction evidence="10 11">
        <text>shikimate + ATP = 3-phosphoshikimate + ADP + H(+)</text>
        <dbReference type="Rhea" id="RHEA:13121"/>
        <dbReference type="ChEBI" id="CHEBI:15378"/>
        <dbReference type="ChEBI" id="CHEBI:30616"/>
        <dbReference type="ChEBI" id="CHEBI:36208"/>
        <dbReference type="ChEBI" id="CHEBI:145989"/>
        <dbReference type="ChEBI" id="CHEBI:456216"/>
        <dbReference type="EC" id="2.7.1.71"/>
    </reaction>
</comment>
<sequence length="188" mass="21037">MINTIILVGPRASGKTTVGKMLANHLQLKFVDTDEMVQAKTRLTIAQIVDQQGWEAFRMIESQILKEVAVAGYVVATGGGMVVSEANRNHMKNNGIVFYLSTSVETVIRRLKSNPAVNQRPSLTGLSITDEIANIIKIRDPFYHETAHFVINANEEKEHVTEEIHAIYRMLLRESASNMSRISPFGER</sequence>
<keyword evidence="9 11" id="KW-0057">Aromatic amino acid biosynthesis</keyword>
<dbReference type="STRING" id="579405.Dd703_1381"/>
<organism evidence="12 13">
    <name type="scientific">Musicola paradisiaca (strain Ech703)</name>
    <name type="common">Dickeya paradisiaca</name>
    <name type="synonym">Dickeya dadantii</name>
    <dbReference type="NCBI Taxonomy" id="579405"/>
    <lineage>
        <taxon>Bacteria</taxon>
        <taxon>Pseudomonadati</taxon>
        <taxon>Pseudomonadota</taxon>
        <taxon>Gammaproteobacteria</taxon>
        <taxon>Enterobacterales</taxon>
        <taxon>Pectobacteriaceae</taxon>
        <taxon>Musicola</taxon>
    </lineage>
</organism>
<name>C6CDR6_MUSP7</name>
<dbReference type="GO" id="GO:0005829">
    <property type="term" value="C:cytosol"/>
    <property type="evidence" value="ECO:0007669"/>
    <property type="project" value="TreeGrafter"/>
</dbReference>
<proteinExistence type="inferred from homology"/>
<feature type="binding site" evidence="11">
    <location>
        <begin position="12"/>
        <end position="17"/>
    </location>
    <ligand>
        <name>ATP</name>
        <dbReference type="ChEBI" id="CHEBI:30616"/>
    </ligand>
</feature>
<keyword evidence="4 11" id="KW-0808">Transferase</keyword>
<dbReference type="KEGG" id="dda:Dd703_1381"/>
<feature type="binding site" evidence="11">
    <location>
        <position position="79"/>
    </location>
    <ligand>
        <name>substrate</name>
    </ligand>
</feature>
<dbReference type="GO" id="GO:0004765">
    <property type="term" value="F:shikimate kinase activity"/>
    <property type="evidence" value="ECO:0007669"/>
    <property type="project" value="UniProtKB-UniRule"/>
</dbReference>
<feature type="binding site" evidence="11">
    <location>
        <position position="34"/>
    </location>
    <ligand>
        <name>substrate</name>
    </ligand>
</feature>
<dbReference type="AlphaFoldDB" id="C6CDR6"/>
<dbReference type="PROSITE" id="PS01128">
    <property type="entry name" value="SHIKIMATE_KINASE"/>
    <property type="match status" value="1"/>
</dbReference>
<keyword evidence="13" id="KW-1185">Reference proteome</keyword>
<comment type="function">
    <text evidence="11">Catalyzes the specific phosphorylation of the 3-hydroxyl group of shikimic acid using ATP as a cosubstrate.</text>
</comment>
<comment type="subunit">
    <text evidence="11">Monomer.</text>
</comment>
<reference evidence="12" key="1">
    <citation type="submission" date="2009-06" db="EMBL/GenBank/DDBJ databases">
        <title>Complete sequence of Dickeya dadantii Ech703.</title>
        <authorList>
            <consortium name="US DOE Joint Genome Institute"/>
            <person name="Lucas S."/>
            <person name="Copeland A."/>
            <person name="Lapidus A."/>
            <person name="Glavina del Rio T."/>
            <person name="Dalin E."/>
            <person name="Tice H."/>
            <person name="Bruce D."/>
            <person name="Goodwin L."/>
            <person name="Pitluck S."/>
            <person name="Chertkov O."/>
            <person name="Brettin T."/>
            <person name="Detter J.C."/>
            <person name="Han C."/>
            <person name="Larimer F."/>
            <person name="Land M."/>
            <person name="Hauser L."/>
            <person name="Kyrpides N."/>
            <person name="Mikhailova N."/>
            <person name="Balakrishnan V."/>
            <person name="Glasner J."/>
            <person name="Perna N.T."/>
        </authorList>
    </citation>
    <scope>NUCLEOTIDE SEQUENCE [LARGE SCALE GENOMIC DNA]</scope>
    <source>
        <strain evidence="12">Ech703</strain>
    </source>
</reference>
<dbReference type="GO" id="GO:0009073">
    <property type="term" value="P:aromatic amino acid family biosynthetic process"/>
    <property type="evidence" value="ECO:0007669"/>
    <property type="project" value="UniProtKB-KW"/>
</dbReference>
<comment type="caution">
    <text evidence="11">Lacks conserved residue(s) required for the propagation of feature annotation.</text>
</comment>
<dbReference type="GO" id="GO:0000287">
    <property type="term" value="F:magnesium ion binding"/>
    <property type="evidence" value="ECO:0007669"/>
    <property type="project" value="UniProtKB-UniRule"/>
</dbReference>
<dbReference type="NCBIfam" id="NF002988">
    <property type="entry name" value="PRK03731.1"/>
    <property type="match status" value="1"/>
</dbReference>
<dbReference type="InterPro" id="IPR031322">
    <property type="entry name" value="Shikimate/glucono_kinase"/>
</dbReference>
<feature type="binding site" evidence="11">
    <location>
        <position position="58"/>
    </location>
    <ligand>
        <name>substrate</name>
    </ligand>
</feature>
<evidence type="ECO:0000256" key="7">
    <source>
        <dbReference type="ARBA" id="ARBA00022840"/>
    </source>
</evidence>
<dbReference type="GO" id="GO:0005524">
    <property type="term" value="F:ATP binding"/>
    <property type="evidence" value="ECO:0007669"/>
    <property type="project" value="UniProtKB-UniRule"/>
</dbReference>
<evidence type="ECO:0000313" key="13">
    <source>
        <dbReference type="Proteomes" id="UP000002734"/>
    </source>
</evidence>
<comment type="similarity">
    <text evidence="11">Belongs to the shikimate kinase family.</text>
</comment>
<evidence type="ECO:0000256" key="3">
    <source>
        <dbReference type="ARBA" id="ARBA00022605"/>
    </source>
</evidence>
<comment type="subcellular location">
    <subcellularLocation>
        <location evidence="11">Cytoplasm</location>
    </subcellularLocation>
</comment>
<keyword evidence="5 11" id="KW-0547">Nucleotide-binding</keyword>
<dbReference type="HOGENOM" id="CLU_057607_4_3_6"/>
<keyword evidence="6 11" id="KW-0418">Kinase</keyword>
<accession>C6CDR6</accession>
<dbReference type="InterPro" id="IPR027417">
    <property type="entry name" value="P-loop_NTPase"/>
</dbReference>
<keyword evidence="8 11" id="KW-0460">Magnesium</keyword>
<dbReference type="EMBL" id="CP001654">
    <property type="protein sequence ID" value="ACS85183.1"/>
    <property type="molecule type" value="Genomic_DNA"/>
</dbReference>
<evidence type="ECO:0000256" key="5">
    <source>
        <dbReference type="ARBA" id="ARBA00022741"/>
    </source>
</evidence>
<dbReference type="InterPro" id="IPR023000">
    <property type="entry name" value="Shikimate_kinase_CS"/>
</dbReference>
<protein>
    <recommendedName>
        <fullName evidence="11">Shikimate kinase 1</fullName>
        <shortName evidence="11">SK 1</shortName>
        <ecNumber evidence="11">2.7.1.71</ecNumber>
    </recommendedName>
</protein>
<feature type="binding site" evidence="11">
    <location>
        <position position="120"/>
    </location>
    <ligand>
        <name>ATP</name>
        <dbReference type="ChEBI" id="CHEBI:30616"/>
    </ligand>
</feature>
<dbReference type="PANTHER" id="PTHR21087:SF21">
    <property type="entry name" value="SHIKIMATE KINASE 2"/>
    <property type="match status" value="1"/>
</dbReference>
<keyword evidence="11" id="KW-0479">Metal-binding</keyword>
<evidence type="ECO:0000256" key="1">
    <source>
        <dbReference type="ARBA" id="ARBA00004842"/>
    </source>
</evidence>
<dbReference type="RefSeq" id="WP_012765000.1">
    <property type="nucleotide sequence ID" value="NC_012880.1"/>
</dbReference>
<dbReference type="UniPathway" id="UPA00053">
    <property type="reaction ID" value="UER00088"/>
</dbReference>
<dbReference type="Pfam" id="PF01202">
    <property type="entry name" value="SKI"/>
    <property type="match status" value="1"/>
</dbReference>
<evidence type="ECO:0000256" key="9">
    <source>
        <dbReference type="ARBA" id="ARBA00023141"/>
    </source>
</evidence>
<comment type="cofactor">
    <cofactor evidence="11">
        <name>Mg(2+)</name>
        <dbReference type="ChEBI" id="CHEBI:18420"/>
    </cofactor>
    <text evidence="11">Binds 1 Mg(2+) ion per subunit.</text>
</comment>
<dbReference type="GO" id="GO:0008652">
    <property type="term" value="P:amino acid biosynthetic process"/>
    <property type="evidence" value="ECO:0007669"/>
    <property type="project" value="UniProtKB-KW"/>
</dbReference>
<evidence type="ECO:0000256" key="2">
    <source>
        <dbReference type="ARBA" id="ARBA00022490"/>
    </source>
</evidence>
<evidence type="ECO:0000256" key="11">
    <source>
        <dbReference type="HAMAP-Rule" id="MF_00109"/>
    </source>
</evidence>
<evidence type="ECO:0000256" key="6">
    <source>
        <dbReference type="ARBA" id="ARBA00022777"/>
    </source>
</evidence>
<feature type="binding site" evidence="11">
    <location>
        <position position="139"/>
    </location>
    <ligand>
        <name>substrate</name>
    </ligand>
</feature>
<evidence type="ECO:0000256" key="4">
    <source>
        <dbReference type="ARBA" id="ARBA00022679"/>
    </source>
</evidence>
<dbReference type="InterPro" id="IPR000623">
    <property type="entry name" value="Shikimate_kinase/TSH1"/>
</dbReference>
<dbReference type="eggNOG" id="COG0703">
    <property type="taxonomic scope" value="Bacteria"/>
</dbReference>
<dbReference type="SUPFAM" id="SSF52540">
    <property type="entry name" value="P-loop containing nucleoside triphosphate hydrolases"/>
    <property type="match status" value="1"/>
</dbReference>
<evidence type="ECO:0000256" key="10">
    <source>
        <dbReference type="ARBA" id="ARBA00048567"/>
    </source>
</evidence>
<dbReference type="GO" id="GO:0009423">
    <property type="term" value="P:chorismate biosynthetic process"/>
    <property type="evidence" value="ECO:0007669"/>
    <property type="project" value="UniProtKB-UniRule"/>
</dbReference>
<evidence type="ECO:0000313" key="12">
    <source>
        <dbReference type="EMBL" id="ACS85183.1"/>
    </source>
</evidence>
<gene>
    <name evidence="11" type="primary">aroK</name>
    <name evidence="12" type="ordered locus">Dd703_1381</name>
</gene>
<dbReference type="Proteomes" id="UP000002734">
    <property type="component" value="Chromosome"/>
</dbReference>